<dbReference type="Proteomes" id="UP000317715">
    <property type="component" value="Unassembled WGS sequence"/>
</dbReference>
<dbReference type="PRINTS" id="PR00039">
    <property type="entry name" value="HTHLYSR"/>
</dbReference>
<dbReference type="SUPFAM" id="SSF46785">
    <property type="entry name" value="Winged helix' DNA-binding domain"/>
    <property type="match status" value="1"/>
</dbReference>
<protein>
    <submittedName>
        <fullName evidence="6">LysR family transcriptional regulator</fullName>
    </submittedName>
</protein>
<dbReference type="Pfam" id="PF00126">
    <property type="entry name" value="HTH_1"/>
    <property type="match status" value="1"/>
</dbReference>
<dbReference type="SUPFAM" id="SSF53850">
    <property type="entry name" value="Periplasmic binding protein-like II"/>
    <property type="match status" value="1"/>
</dbReference>
<dbReference type="GO" id="GO:0003700">
    <property type="term" value="F:DNA-binding transcription factor activity"/>
    <property type="evidence" value="ECO:0007669"/>
    <property type="project" value="InterPro"/>
</dbReference>
<keyword evidence="3" id="KW-0238">DNA-binding</keyword>
<gene>
    <name evidence="6" type="ORF">AAU01_02060</name>
</gene>
<dbReference type="InterPro" id="IPR005119">
    <property type="entry name" value="LysR_subst-bd"/>
</dbReference>
<comment type="similarity">
    <text evidence="1">Belongs to the LysR transcriptional regulatory family.</text>
</comment>
<dbReference type="RefSeq" id="WP_141280832.1">
    <property type="nucleotide sequence ID" value="NZ_BAAAWK010000001.1"/>
</dbReference>
<keyword evidence="2" id="KW-0805">Transcription regulation</keyword>
<dbReference type="GO" id="GO:0003677">
    <property type="term" value="F:DNA binding"/>
    <property type="evidence" value="ECO:0007669"/>
    <property type="project" value="UniProtKB-KW"/>
</dbReference>
<evidence type="ECO:0000256" key="2">
    <source>
        <dbReference type="ARBA" id="ARBA00023015"/>
    </source>
</evidence>
<dbReference type="CDD" id="cd08414">
    <property type="entry name" value="PBP2_LTTR_aromatics_like"/>
    <property type="match status" value="1"/>
</dbReference>
<dbReference type="GeneID" id="97302331"/>
<dbReference type="Gene3D" id="1.10.10.10">
    <property type="entry name" value="Winged helix-like DNA-binding domain superfamily/Winged helix DNA-binding domain"/>
    <property type="match status" value="1"/>
</dbReference>
<dbReference type="InterPro" id="IPR036388">
    <property type="entry name" value="WH-like_DNA-bd_sf"/>
</dbReference>
<sequence length="306" mass="33343">MDLHHLKYFVVLSEELHFGRAAQRLHMAQPPLSQRIKDLEKELGVLLFHRRRTGVELSEAGALLLEHARGVLDHVAMAQESMRRIRPGASGILHVAVPPDTNPVALSTMVSSFSSLAPDVLLNLHELTTVEQVERLRDGELDVAVVRHPLSSVGFESGPLYSRALGVVLNASHPLASLEAVRLGDLAGSPLIIFPRHMAPTLYDSFLHTCRDAGYLPAAIVHARNQHFTHGLIMAGRGVHFNEEPWTPLPSGIVWRPLVGDPLAWRTSALWLKSRRSAETDAFVAAVGAGLEAGGHGNGPRLQSTP</sequence>
<dbReference type="Pfam" id="PF03466">
    <property type="entry name" value="LysR_substrate"/>
    <property type="match status" value="1"/>
</dbReference>
<evidence type="ECO:0000256" key="3">
    <source>
        <dbReference type="ARBA" id="ARBA00023125"/>
    </source>
</evidence>
<dbReference type="Gene3D" id="3.40.190.10">
    <property type="entry name" value="Periplasmic binding protein-like II"/>
    <property type="match status" value="2"/>
</dbReference>
<evidence type="ECO:0000256" key="4">
    <source>
        <dbReference type="ARBA" id="ARBA00023163"/>
    </source>
</evidence>
<organism evidence="6 7">
    <name type="scientific">Paenarthrobacter aurescens</name>
    <name type="common">Arthrobacter aurescens</name>
    <dbReference type="NCBI Taxonomy" id="43663"/>
    <lineage>
        <taxon>Bacteria</taxon>
        <taxon>Bacillati</taxon>
        <taxon>Actinomycetota</taxon>
        <taxon>Actinomycetes</taxon>
        <taxon>Micrococcales</taxon>
        <taxon>Micrococcaceae</taxon>
        <taxon>Paenarthrobacter</taxon>
    </lineage>
</organism>
<dbReference type="PANTHER" id="PTHR30346:SF0">
    <property type="entry name" value="HCA OPERON TRANSCRIPTIONAL ACTIVATOR HCAR"/>
    <property type="match status" value="1"/>
</dbReference>
<proteinExistence type="inferred from homology"/>
<accession>A0A4Y3NEJ1</accession>
<evidence type="ECO:0000259" key="5">
    <source>
        <dbReference type="PROSITE" id="PS50931"/>
    </source>
</evidence>
<evidence type="ECO:0000256" key="1">
    <source>
        <dbReference type="ARBA" id="ARBA00009437"/>
    </source>
</evidence>
<keyword evidence="4" id="KW-0804">Transcription</keyword>
<keyword evidence="7" id="KW-1185">Reference proteome</keyword>
<comment type="caution">
    <text evidence="6">The sequence shown here is derived from an EMBL/GenBank/DDBJ whole genome shotgun (WGS) entry which is preliminary data.</text>
</comment>
<dbReference type="AlphaFoldDB" id="A0A4Y3NEJ1"/>
<feature type="domain" description="HTH lysR-type" evidence="5">
    <location>
        <begin position="1"/>
        <end position="58"/>
    </location>
</feature>
<dbReference type="PANTHER" id="PTHR30346">
    <property type="entry name" value="TRANSCRIPTIONAL DUAL REGULATOR HCAR-RELATED"/>
    <property type="match status" value="1"/>
</dbReference>
<dbReference type="EMBL" id="BJMD01000001">
    <property type="protein sequence ID" value="GEB17451.1"/>
    <property type="molecule type" value="Genomic_DNA"/>
</dbReference>
<evidence type="ECO:0000313" key="6">
    <source>
        <dbReference type="EMBL" id="GEB17451.1"/>
    </source>
</evidence>
<name>A0A4Y3NEJ1_PAEAU</name>
<dbReference type="GO" id="GO:0032993">
    <property type="term" value="C:protein-DNA complex"/>
    <property type="evidence" value="ECO:0007669"/>
    <property type="project" value="TreeGrafter"/>
</dbReference>
<dbReference type="FunFam" id="1.10.10.10:FF:000001">
    <property type="entry name" value="LysR family transcriptional regulator"/>
    <property type="match status" value="1"/>
</dbReference>
<reference evidence="6 7" key="1">
    <citation type="submission" date="2019-06" db="EMBL/GenBank/DDBJ databases">
        <title>Whole genome shotgun sequence of Paenarthrobacter aurescens NBRC 12136.</title>
        <authorList>
            <person name="Hosoyama A."/>
            <person name="Uohara A."/>
            <person name="Ohji S."/>
            <person name="Ichikawa N."/>
        </authorList>
    </citation>
    <scope>NUCLEOTIDE SEQUENCE [LARGE SCALE GENOMIC DNA]</scope>
    <source>
        <strain evidence="6 7">NBRC 12136</strain>
    </source>
</reference>
<evidence type="ECO:0000313" key="7">
    <source>
        <dbReference type="Proteomes" id="UP000317715"/>
    </source>
</evidence>
<dbReference type="OrthoDB" id="3636008at2"/>
<dbReference type="InterPro" id="IPR036390">
    <property type="entry name" value="WH_DNA-bd_sf"/>
</dbReference>
<dbReference type="InterPro" id="IPR000847">
    <property type="entry name" value="LysR_HTH_N"/>
</dbReference>
<dbReference type="PROSITE" id="PS50931">
    <property type="entry name" value="HTH_LYSR"/>
    <property type="match status" value="1"/>
</dbReference>